<sequence>GNKRTKSITVDAKFIAPKIDNLQPTEDKYLNSGETVTIEFDSDPGMKATFAIQMPLTNSRASLSSVNEFPMMEVSPGHYMGWYTATSNMQAKGAQIEVKATDDYGNEVRKAAAGKLYINVPNGSSSIKK</sequence>
<comment type="caution">
    <text evidence="1">The sequence shown here is derived from an EMBL/GenBank/DDBJ whole genome shotgun (WGS) entry which is preliminary data.</text>
</comment>
<protein>
    <submittedName>
        <fullName evidence="1">Uncharacterized protein</fullName>
    </submittedName>
</protein>
<name>A0ABV9GVD7_9BACL</name>
<dbReference type="EMBL" id="JBHSFW010000030">
    <property type="protein sequence ID" value="MFC4620585.1"/>
    <property type="molecule type" value="Genomic_DNA"/>
</dbReference>
<proteinExistence type="predicted"/>
<keyword evidence="2" id="KW-1185">Reference proteome</keyword>
<evidence type="ECO:0000313" key="2">
    <source>
        <dbReference type="Proteomes" id="UP001596022"/>
    </source>
</evidence>
<accession>A0ABV9GVD7</accession>
<gene>
    <name evidence="1" type="ORF">ACFO4N_17995</name>
</gene>
<organism evidence="1 2">
    <name type="scientific">Camelliibacillus cellulosilyticus</name>
    <dbReference type="NCBI Taxonomy" id="2174486"/>
    <lineage>
        <taxon>Bacteria</taxon>
        <taxon>Bacillati</taxon>
        <taxon>Bacillota</taxon>
        <taxon>Bacilli</taxon>
        <taxon>Bacillales</taxon>
        <taxon>Sporolactobacillaceae</taxon>
        <taxon>Camelliibacillus</taxon>
    </lineage>
</organism>
<feature type="non-terminal residue" evidence="1">
    <location>
        <position position="1"/>
    </location>
</feature>
<dbReference type="Proteomes" id="UP001596022">
    <property type="component" value="Unassembled WGS sequence"/>
</dbReference>
<evidence type="ECO:0000313" key="1">
    <source>
        <dbReference type="EMBL" id="MFC4620585.1"/>
    </source>
</evidence>
<dbReference type="RefSeq" id="WP_376847697.1">
    <property type="nucleotide sequence ID" value="NZ_JBHSFW010000030.1"/>
</dbReference>
<reference evidence="2" key="1">
    <citation type="journal article" date="2019" name="Int. J. Syst. Evol. Microbiol.">
        <title>The Global Catalogue of Microorganisms (GCM) 10K type strain sequencing project: providing services to taxonomists for standard genome sequencing and annotation.</title>
        <authorList>
            <consortium name="The Broad Institute Genomics Platform"/>
            <consortium name="The Broad Institute Genome Sequencing Center for Infectious Disease"/>
            <person name="Wu L."/>
            <person name="Ma J."/>
        </authorList>
    </citation>
    <scope>NUCLEOTIDE SEQUENCE [LARGE SCALE GENOMIC DNA]</scope>
    <source>
        <strain evidence="2">CGMCC 1.16306</strain>
    </source>
</reference>